<dbReference type="InterPro" id="IPR003004">
    <property type="entry name" value="GspF/PilC"/>
</dbReference>
<feature type="transmembrane region" description="Helical" evidence="7">
    <location>
        <begin position="257"/>
        <end position="275"/>
    </location>
</feature>
<proteinExistence type="inferred from homology"/>
<evidence type="ECO:0000313" key="9">
    <source>
        <dbReference type="EMBL" id="CBX27914.1"/>
    </source>
</evidence>
<dbReference type="Gene3D" id="1.20.81.30">
    <property type="entry name" value="Type II secretion system (T2SS), domain F"/>
    <property type="match status" value="2"/>
</dbReference>
<keyword evidence="3" id="KW-1003">Cell membrane</keyword>
<feature type="transmembrane region" description="Helical" evidence="7">
    <location>
        <begin position="219"/>
        <end position="245"/>
    </location>
</feature>
<evidence type="ECO:0000256" key="7">
    <source>
        <dbReference type="SAM" id="Phobius"/>
    </source>
</evidence>
<comment type="subcellular location">
    <subcellularLocation>
        <location evidence="1">Cell membrane</location>
        <topology evidence="1">Multi-pass membrane protein</topology>
    </subcellularLocation>
</comment>
<sequence>MNYYRRSAEGMLMEFAYRSLDPAGQESRGSITAADYAAALEMLKARGIVVTGLTEKKARAGSWFAVKRNFNDEDMYNIAREMSTLLRSGMRIDKAFDILIHATEKQDLREVLLRIIADIKAGKGVAQAFDNTGRFGPLVISMIHVSEAVGELREAFENIARYLRFQIQFRAEVRNAMSYPAFLVFASGVTFFVIFQFIVPRFFSIFGPQGTRLPLPAKALYAISGWFNFTSIGIMAGLVVGFLVLRRLNPVKIKAPNLYHYLIFIPIIRKLVLNLEMSRFSYSMYTMLQSGVEFIKALKLSSALIQNEQIKGPIASLVGQIKEGKKIADVFEQVHILPPIVPNMIRVGEESGNLKDIFLELYQVFDERFRNGIKRLLSLLEPVIIIAMGLIVGFIVITLILTVMSVSNIKM</sequence>
<dbReference type="EMBL" id="FR695868">
    <property type="protein sequence ID" value="CBX27914.1"/>
    <property type="molecule type" value="Genomic_DNA"/>
</dbReference>
<reference evidence="9" key="1">
    <citation type="journal article" date="2011" name="Environ. Microbiol.">
        <title>Genomic insights into the metabolic potential of the polycyclic aromatic hydrocarbon degrading sulfate-reducing Deltaproteobacterium N47.</title>
        <authorList>
            <person name="Bergmann F."/>
            <person name="Selesi D."/>
            <person name="Weinmaier T."/>
            <person name="Tischler P."/>
            <person name="Rattei T."/>
            <person name="Meckenstock R.U."/>
        </authorList>
    </citation>
    <scope>NUCLEOTIDE SEQUENCE</scope>
</reference>
<dbReference type="InterPro" id="IPR018076">
    <property type="entry name" value="T2SS_GspF_dom"/>
</dbReference>
<gene>
    <name evidence="9" type="ORF">N47_G32380</name>
</gene>
<keyword evidence="4 7" id="KW-0812">Transmembrane</keyword>
<dbReference type="InterPro" id="IPR042094">
    <property type="entry name" value="T2SS_GspF_sf"/>
</dbReference>
<evidence type="ECO:0000256" key="6">
    <source>
        <dbReference type="ARBA" id="ARBA00023136"/>
    </source>
</evidence>
<name>E1YBH0_9BACT</name>
<dbReference type="PANTHER" id="PTHR30012:SF0">
    <property type="entry name" value="TYPE II SECRETION SYSTEM PROTEIN F-RELATED"/>
    <property type="match status" value="1"/>
</dbReference>
<evidence type="ECO:0000256" key="4">
    <source>
        <dbReference type="ARBA" id="ARBA00022692"/>
    </source>
</evidence>
<dbReference type="GO" id="GO:0005886">
    <property type="term" value="C:plasma membrane"/>
    <property type="evidence" value="ECO:0007669"/>
    <property type="project" value="UniProtKB-SubCell"/>
</dbReference>
<accession>E1YBH0</accession>
<dbReference type="PRINTS" id="PR00812">
    <property type="entry name" value="BCTERIALGSPF"/>
</dbReference>
<organism evidence="9">
    <name type="scientific">uncultured Desulfobacterium sp</name>
    <dbReference type="NCBI Taxonomy" id="201089"/>
    <lineage>
        <taxon>Bacteria</taxon>
        <taxon>Pseudomonadati</taxon>
        <taxon>Thermodesulfobacteriota</taxon>
        <taxon>Desulfobacteria</taxon>
        <taxon>Desulfobacterales</taxon>
        <taxon>Desulfobacteriaceae</taxon>
        <taxon>Desulfobacterium</taxon>
        <taxon>environmental samples</taxon>
    </lineage>
</organism>
<keyword evidence="5 7" id="KW-1133">Transmembrane helix</keyword>
<evidence type="ECO:0000256" key="2">
    <source>
        <dbReference type="ARBA" id="ARBA00005745"/>
    </source>
</evidence>
<feature type="domain" description="Type II secretion system protein GspF" evidence="8">
    <location>
        <begin position="79"/>
        <end position="200"/>
    </location>
</feature>
<keyword evidence="6 7" id="KW-0472">Membrane</keyword>
<evidence type="ECO:0000256" key="1">
    <source>
        <dbReference type="ARBA" id="ARBA00004651"/>
    </source>
</evidence>
<dbReference type="Pfam" id="PF00482">
    <property type="entry name" value="T2SSF"/>
    <property type="match status" value="2"/>
</dbReference>
<evidence type="ECO:0000256" key="3">
    <source>
        <dbReference type="ARBA" id="ARBA00022475"/>
    </source>
</evidence>
<feature type="domain" description="Type II secretion system protein GspF" evidence="8">
    <location>
        <begin position="280"/>
        <end position="401"/>
    </location>
</feature>
<feature type="transmembrane region" description="Helical" evidence="7">
    <location>
        <begin position="179"/>
        <end position="199"/>
    </location>
</feature>
<comment type="similarity">
    <text evidence="2">Belongs to the GSP F family.</text>
</comment>
<dbReference type="PANTHER" id="PTHR30012">
    <property type="entry name" value="GENERAL SECRETION PATHWAY PROTEIN"/>
    <property type="match status" value="1"/>
</dbReference>
<evidence type="ECO:0000256" key="5">
    <source>
        <dbReference type="ARBA" id="ARBA00022989"/>
    </source>
</evidence>
<dbReference type="AlphaFoldDB" id="E1YBH0"/>
<protein>
    <recommendedName>
        <fullName evidence="8">Type II secretion system protein GspF domain-containing protein</fullName>
    </recommendedName>
</protein>
<evidence type="ECO:0000259" key="8">
    <source>
        <dbReference type="Pfam" id="PF00482"/>
    </source>
</evidence>
<feature type="transmembrane region" description="Helical" evidence="7">
    <location>
        <begin position="383"/>
        <end position="406"/>
    </location>
</feature>